<name>A0AAV4AIK7_9GAST</name>
<gene>
    <name evidence="2" type="ORF">PoB_003467100</name>
</gene>
<accession>A0AAV4AIK7</accession>
<evidence type="ECO:0000313" key="3">
    <source>
        <dbReference type="Proteomes" id="UP000735302"/>
    </source>
</evidence>
<feature type="signal peptide" evidence="1">
    <location>
        <begin position="1"/>
        <end position="19"/>
    </location>
</feature>
<comment type="caution">
    <text evidence="2">The sequence shown here is derived from an EMBL/GenBank/DDBJ whole genome shotgun (WGS) entry which is preliminary data.</text>
</comment>
<evidence type="ECO:0000256" key="1">
    <source>
        <dbReference type="SAM" id="SignalP"/>
    </source>
</evidence>
<keyword evidence="3" id="KW-1185">Reference proteome</keyword>
<protein>
    <submittedName>
        <fullName evidence="2">Uncharacterized protein</fullName>
    </submittedName>
</protein>
<feature type="chain" id="PRO_5043551135" evidence="1">
    <location>
        <begin position="20"/>
        <end position="150"/>
    </location>
</feature>
<dbReference type="Proteomes" id="UP000735302">
    <property type="component" value="Unassembled WGS sequence"/>
</dbReference>
<dbReference type="AlphaFoldDB" id="A0AAV4AIK7"/>
<dbReference type="EMBL" id="BLXT01003952">
    <property type="protein sequence ID" value="GFO08166.1"/>
    <property type="molecule type" value="Genomic_DNA"/>
</dbReference>
<proteinExistence type="predicted"/>
<reference evidence="2 3" key="1">
    <citation type="journal article" date="2021" name="Elife">
        <title>Chloroplast acquisition without the gene transfer in kleptoplastic sea slugs, Plakobranchus ocellatus.</title>
        <authorList>
            <person name="Maeda T."/>
            <person name="Takahashi S."/>
            <person name="Yoshida T."/>
            <person name="Shimamura S."/>
            <person name="Takaki Y."/>
            <person name="Nagai Y."/>
            <person name="Toyoda A."/>
            <person name="Suzuki Y."/>
            <person name="Arimoto A."/>
            <person name="Ishii H."/>
            <person name="Satoh N."/>
            <person name="Nishiyama T."/>
            <person name="Hasebe M."/>
            <person name="Maruyama T."/>
            <person name="Minagawa J."/>
            <person name="Obokata J."/>
            <person name="Shigenobu S."/>
        </authorList>
    </citation>
    <scope>NUCLEOTIDE SEQUENCE [LARGE SCALE GENOMIC DNA]</scope>
</reference>
<keyword evidence="1" id="KW-0732">Signal</keyword>
<organism evidence="2 3">
    <name type="scientific">Plakobranchus ocellatus</name>
    <dbReference type="NCBI Taxonomy" id="259542"/>
    <lineage>
        <taxon>Eukaryota</taxon>
        <taxon>Metazoa</taxon>
        <taxon>Spiralia</taxon>
        <taxon>Lophotrochozoa</taxon>
        <taxon>Mollusca</taxon>
        <taxon>Gastropoda</taxon>
        <taxon>Heterobranchia</taxon>
        <taxon>Euthyneura</taxon>
        <taxon>Panpulmonata</taxon>
        <taxon>Sacoglossa</taxon>
        <taxon>Placobranchoidea</taxon>
        <taxon>Plakobranchidae</taxon>
        <taxon>Plakobranchus</taxon>
    </lineage>
</organism>
<evidence type="ECO:0000313" key="2">
    <source>
        <dbReference type="EMBL" id="GFO08166.1"/>
    </source>
</evidence>
<sequence>MFTVKFLVAILGVGVLCSAQSGLDLIQFSQGLINNPQLRGCFSSITSCAPILTNQINGGNNFCSNLRTYTECVANDCLKDSDFVDTLLEFVISNLRDQGIDCRTALSGVLDLAPLSGVLDLARFFQAMTSTPQLQGCSSSLSSCGQTLTT</sequence>